<dbReference type="PANTHER" id="PTHR23074:SF81">
    <property type="entry name" value="26S PROTEASOME SUBUNIT YTA6-RELATED"/>
    <property type="match status" value="1"/>
</dbReference>
<evidence type="ECO:0000256" key="4">
    <source>
        <dbReference type="SAM" id="MobiDB-lite"/>
    </source>
</evidence>
<feature type="region of interest" description="Disordered" evidence="4">
    <location>
        <begin position="316"/>
        <end position="440"/>
    </location>
</feature>
<dbReference type="Pfam" id="PF00004">
    <property type="entry name" value="AAA"/>
    <property type="match status" value="1"/>
</dbReference>
<dbReference type="CDD" id="cd19509">
    <property type="entry name" value="RecA-like_VPS4-like"/>
    <property type="match status" value="1"/>
</dbReference>
<dbReference type="RefSeq" id="XP_033769691.1">
    <property type="nucleotide sequence ID" value="XM_033913800.1"/>
</dbReference>
<dbReference type="InterPro" id="IPR003960">
    <property type="entry name" value="ATPase_AAA_CS"/>
</dbReference>
<dbReference type="OrthoDB" id="10251136at2759"/>
<dbReference type="PANTHER" id="PTHR23074">
    <property type="entry name" value="AAA DOMAIN-CONTAINING"/>
    <property type="match status" value="1"/>
</dbReference>
<evidence type="ECO:0000256" key="3">
    <source>
        <dbReference type="ARBA" id="ARBA00022840"/>
    </source>
</evidence>
<reference evidence="6" key="3">
    <citation type="submission" date="2025-07" db="EMBL/GenBank/DDBJ databases">
        <authorList>
            <consortium name="NCBI Genome Project"/>
        </authorList>
    </citation>
    <scope>NUCLEOTIDE SEQUENCE</scope>
    <source>
        <strain evidence="6">CBS432</strain>
    </source>
</reference>
<dbReference type="Pfam" id="PF09336">
    <property type="entry name" value="Vps4_C"/>
    <property type="match status" value="1"/>
</dbReference>
<gene>
    <name evidence="6" type="primary">YTA6</name>
    <name evidence="6" type="ORF">SPAR_P01940</name>
</gene>
<keyword evidence="3" id="KW-0067">ATP-binding</keyword>
<reference evidence="6" key="1">
    <citation type="journal article" date="2017" name="Nat. Genet.">
        <title>Contrasting evolutionary genome dynamics between domesticated and wild yeasts.</title>
        <authorList>
            <person name="Yue J.X."/>
            <person name="Li J."/>
            <person name="Aigrain L."/>
            <person name="Hallin J."/>
            <person name="Persson K."/>
            <person name="Oliver K."/>
            <person name="Bergstrom A."/>
            <person name="Coupland P."/>
            <person name="Warringer J."/>
            <person name="Lagomarsino M.C."/>
            <person name="Fischer G."/>
            <person name="Durbin R."/>
            <person name="Liti G."/>
        </authorList>
    </citation>
    <scope>NUCLEOTIDE SEQUENCE</scope>
    <source>
        <strain evidence="6">CBS432</strain>
    </source>
</reference>
<dbReference type="GeneID" id="54634136"/>
<proteinExistence type="inferred from homology"/>
<evidence type="ECO:0000313" key="6">
    <source>
        <dbReference type="RefSeq" id="XP_033769691.1"/>
    </source>
</evidence>
<evidence type="ECO:0000256" key="2">
    <source>
        <dbReference type="ARBA" id="ARBA00022741"/>
    </source>
</evidence>
<keyword evidence="2" id="KW-0547">Nucleotide-binding</keyword>
<organism evidence="6">
    <name type="scientific">Saccharomyces paradoxus</name>
    <name type="common">Yeast</name>
    <name type="synonym">Saccharomyces douglasii</name>
    <dbReference type="NCBI Taxonomy" id="27291"/>
    <lineage>
        <taxon>Eukaryota</taxon>
        <taxon>Fungi</taxon>
        <taxon>Dikarya</taxon>
        <taxon>Ascomycota</taxon>
        <taxon>Saccharomycotina</taxon>
        <taxon>Saccharomycetes</taxon>
        <taxon>Saccharomycetales</taxon>
        <taxon>Saccharomycetaceae</taxon>
        <taxon>Saccharomyces</taxon>
    </lineage>
</organism>
<reference evidence="6" key="4">
    <citation type="submission" date="2025-08" db="UniProtKB">
        <authorList>
            <consortium name="RefSeq"/>
        </authorList>
    </citation>
    <scope>IDENTIFICATION</scope>
    <source>
        <strain evidence="6">CBS432</strain>
    </source>
</reference>
<feature type="compositionally biased region" description="Basic and acidic residues" evidence="4">
    <location>
        <begin position="222"/>
        <end position="238"/>
    </location>
</feature>
<dbReference type="InterPro" id="IPR041569">
    <property type="entry name" value="AAA_lid_3"/>
</dbReference>
<feature type="compositionally biased region" description="Polar residues" evidence="4">
    <location>
        <begin position="409"/>
        <end position="424"/>
    </location>
</feature>
<comment type="similarity">
    <text evidence="1">Belongs to the AAA ATPase family.</text>
</comment>
<dbReference type="Gene3D" id="1.10.8.60">
    <property type="match status" value="1"/>
</dbReference>
<dbReference type="PROSITE" id="PS00674">
    <property type="entry name" value="AAA"/>
    <property type="match status" value="1"/>
</dbReference>
<dbReference type="SMART" id="SM00382">
    <property type="entry name" value="AAA"/>
    <property type="match status" value="1"/>
</dbReference>
<dbReference type="Gene3D" id="3.40.50.300">
    <property type="entry name" value="P-loop containing nucleotide triphosphate hydrolases"/>
    <property type="match status" value="1"/>
</dbReference>
<feature type="compositionally biased region" description="Polar residues" evidence="4">
    <location>
        <begin position="251"/>
        <end position="269"/>
    </location>
</feature>
<feature type="domain" description="AAA+ ATPase" evidence="5">
    <location>
        <begin position="504"/>
        <end position="650"/>
    </location>
</feature>
<dbReference type="GO" id="GO:0016887">
    <property type="term" value="F:ATP hydrolysis activity"/>
    <property type="evidence" value="ECO:0007669"/>
    <property type="project" value="InterPro"/>
</dbReference>
<dbReference type="InterPro" id="IPR050304">
    <property type="entry name" value="MT-severing_AAA_ATPase"/>
</dbReference>
<dbReference type="FunFam" id="3.40.50.300:FF:000093">
    <property type="entry name" value="Fidgetin-like 1"/>
    <property type="match status" value="1"/>
</dbReference>
<dbReference type="Pfam" id="PF17862">
    <property type="entry name" value="AAA_lid_3"/>
    <property type="match status" value="1"/>
</dbReference>
<evidence type="ECO:0000256" key="1">
    <source>
        <dbReference type="ARBA" id="ARBA00006914"/>
    </source>
</evidence>
<dbReference type="FunFam" id="1.10.8.60:FF:000022">
    <property type="entry name" value="Fidgetin like 1"/>
    <property type="match status" value="1"/>
</dbReference>
<accession>A0A8B8V143</accession>
<dbReference type="VEuPathDB" id="FungiDB:SPAR_P01940"/>
<reference evidence="6" key="2">
    <citation type="submission" date="2020-01" db="EMBL/GenBank/DDBJ databases">
        <title>Population-level Yeast Reference Genomes.</title>
        <authorList>
            <person name="Yue J.-X."/>
        </authorList>
    </citation>
    <scope>NUCLEOTIDE SEQUENCE</scope>
    <source>
        <strain evidence="6">CBS432</strain>
    </source>
</reference>
<feature type="compositionally biased region" description="Polar residues" evidence="4">
    <location>
        <begin position="316"/>
        <end position="332"/>
    </location>
</feature>
<sequence>MAHEKFSVPENFTLAQSLQLLYSVVRNQYKNLADLIINGKGNKDSVSYGKIHKNLDSLLVYVNEGLRKIEKTYTLKKGLGNLVVDHPELRSVIEDFQILGQDIRIARRKAETLMTEGNDSPSLSSSSSVLGLGTGNGLRFPKLWKMGSKRDKLKEADEKEARINKQADNIRRARKLEEEKKLGAKRQYERDLELQREKLIELKVKEKVEFEVAQKLEEERIKREEEERKHRDQAEKKRISTLKHDRKTNYKSRASLDNFSSNNKSSGKIDNSLIKRRSLDIVRTPDERIRAPVRKSMEAAEIGMAAQLAWSQYQNGANHSKASNNGSHSNELQIRYKPTQPLKKRYDYKKPTVNRPIIKSPTLNRQSSKSSRNLPTNTKLKASKANNNNKVSRRNEHNLEPTSPILVSATATPAESKTTRSRSGTPDKESSVSPSTDYRKEDILKSVQGVDPNACEQIFNEILVTDEKVYWDDIAGLRNAKNSLKEAVVYPFLRPDLFKGLREPVRGMLLFGPPGTGKTMIAKAVATESNSTFFSVSASSLLSKYLGESEKLIRALFYMAKKLSPSIIFIDEIDSMLTARSDNENESSRRIKTELLIQWSSLSAATAQSEDRNNMLDSRVLVLGATNLPWAIDDAARRRFSRKLYIPLPDYETRLYHLKRLMAKQKNSLQDLDYELITEMTEGFSGSDLTSLAKEAAMEPIRDLGDKLMFADFDKIRGIDIKDFQNSLLTIKKSVSPESLQKYEEWSSKFGSTGA</sequence>
<dbReference type="KEGG" id="spao:SPAR_P01940"/>
<feature type="region of interest" description="Disordered" evidence="4">
    <location>
        <begin position="222"/>
        <end position="271"/>
    </location>
</feature>
<dbReference type="InterPro" id="IPR015415">
    <property type="entry name" value="Spast_Vps4_C"/>
</dbReference>
<evidence type="ECO:0000259" key="5">
    <source>
        <dbReference type="SMART" id="SM00382"/>
    </source>
</evidence>
<dbReference type="SUPFAM" id="SSF52540">
    <property type="entry name" value="P-loop containing nucleoside triphosphate hydrolases"/>
    <property type="match status" value="1"/>
</dbReference>
<dbReference type="InterPro" id="IPR027417">
    <property type="entry name" value="P-loop_NTPase"/>
</dbReference>
<dbReference type="InterPro" id="IPR003959">
    <property type="entry name" value="ATPase_AAA_core"/>
</dbReference>
<name>A0A8B8V143_SACPA</name>
<dbReference type="GO" id="GO:0005524">
    <property type="term" value="F:ATP binding"/>
    <property type="evidence" value="ECO:0007669"/>
    <property type="project" value="UniProtKB-KW"/>
</dbReference>
<dbReference type="AlphaFoldDB" id="A0A8B8V143"/>
<feature type="compositionally biased region" description="Basic residues" evidence="4">
    <location>
        <begin position="239"/>
        <end position="250"/>
    </location>
</feature>
<feature type="compositionally biased region" description="Polar residues" evidence="4">
    <location>
        <begin position="361"/>
        <end position="375"/>
    </location>
</feature>
<feature type="compositionally biased region" description="Low complexity" evidence="4">
    <location>
        <begin position="376"/>
        <end position="390"/>
    </location>
</feature>
<protein>
    <submittedName>
        <fullName evidence="6">AAA family ATPase YTA6</fullName>
    </submittedName>
</protein>
<dbReference type="InterPro" id="IPR003593">
    <property type="entry name" value="AAA+_ATPase"/>
</dbReference>